<evidence type="ECO:0000313" key="2">
    <source>
        <dbReference type="Proteomes" id="UP001054837"/>
    </source>
</evidence>
<proteinExistence type="predicted"/>
<dbReference type="EMBL" id="BPLQ01005712">
    <property type="protein sequence ID" value="GIY16519.1"/>
    <property type="molecule type" value="Genomic_DNA"/>
</dbReference>
<evidence type="ECO:0000313" key="1">
    <source>
        <dbReference type="EMBL" id="GIY16519.1"/>
    </source>
</evidence>
<comment type="caution">
    <text evidence="1">The sequence shown here is derived from an EMBL/GenBank/DDBJ whole genome shotgun (WGS) entry which is preliminary data.</text>
</comment>
<accession>A0AAV4R4I3</accession>
<reference evidence="1 2" key="1">
    <citation type="submission" date="2021-06" db="EMBL/GenBank/DDBJ databases">
        <title>Caerostris darwini draft genome.</title>
        <authorList>
            <person name="Kono N."/>
            <person name="Arakawa K."/>
        </authorList>
    </citation>
    <scope>NUCLEOTIDE SEQUENCE [LARGE SCALE GENOMIC DNA]</scope>
</reference>
<gene>
    <name evidence="1" type="ORF">CDAR_55301</name>
</gene>
<protein>
    <submittedName>
        <fullName evidence="1">Uncharacterized protein</fullName>
    </submittedName>
</protein>
<sequence>MAKSFTASRIQHKVAKTFRSSTFQVRIQVINKNTIFLCTYQGNKSLKEKQVDAQISFAAMQKSQTPTPNLPPKRTLRQVEEILKKLPTTSQP</sequence>
<organism evidence="1 2">
    <name type="scientific">Caerostris darwini</name>
    <dbReference type="NCBI Taxonomy" id="1538125"/>
    <lineage>
        <taxon>Eukaryota</taxon>
        <taxon>Metazoa</taxon>
        <taxon>Ecdysozoa</taxon>
        <taxon>Arthropoda</taxon>
        <taxon>Chelicerata</taxon>
        <taxon>Arachnida</taxon>
        <taxon>Araneae</taxon>
        <taxon>Araneomorphae</taxon>
        <taxon>Entelegynae</taxon>
        <taxon>Araneoidea</taxon>
        <taxon>Araneidae</taxon>
        <taxon>Caerostris</taxon>
    </lineage>
</organism>
<dbReference type="AlphaFoldDB" id="A0AAV4R4I3"/>
<dbReference type="Proteomes" id="UP001054837">
    <property type="component" value="Unassembled WGS sequence"/>
</dbReference>
<name>A0AAV4R4I3_9ARAC</name>
<keyword evidence="2" id="KW-1185">Reference proteome</keyword>